<feature type="domain" description="Atypical Rib" evidence="3">
    <location>
        <begin position="1"/>
        <end position="58"/>
    </location>
</feature>
<reference evidence="4 5" key="1">
    <citation type="journal article" date="2013" name="Genome Announc.">
        <title>Genome Sequence of Lactobacillus saerimneri 30a (Formerly Lactobacillus sp. Strain 30a), a Reference Lactic Acid Bacterium Strain Producing Biogenic Amines.</title>
        <authorList>
            <person name="Romano A."/>
            <person name="Trip H."/>
            <person name="Campbell-Sills H."/>
            <person name="Bouchez O."/>
            <person name="Sherman D."/>
            <person name="Lolkema J.S."/>
            <person name="Lucas P.M."/>
        </authorList>
    </citation>
    <scope>NUCLEOTIDE SEQUENCE [LARGE SCALE GENOMIC DNA]</scope>
    <source>
        <strain evidence="4 5">30a</strain>
    </source>
</reference>
<accession>M5J3Z2</accession>
<sequence>PKKLTDDEKKEVAGKVTEANKDKFPEKTEVTVADDGTVTINYPDGSQDTIPGDQVVEAKKDADKTNPT</sequence>
<keyword evidence="1" id="KW-0732">Signal</keyword>
<organism evidence="4 5">
    <name type="scientific">Ligilactobacillus saerimneri 30a</name>
    <dbReference type="NCBI Taxonomy" id="1227363"/>
    <lineage>
        <taxon>Bacteria</taxon>
        <taxon>Bacillati</taxon>
        <taxon>Bacillota</taxon>
        <taxon>Bacilli</taxon>
        <taxon>Lactobacillales</taxon>
        <taxon>Lactobacillaceae</taxon>
        <taxon>Ligilactobacillus</taxon>
    </lineage>
</organism>
<feature type="compositionally biased region" description="Polar residues" evidence="2">
    <location>
        <begin position="40"/>
        <end position="49"/>
    </location>
</feature>
<dbReference type="AlphaFoldDB" id="M5J3Z2"/>
<name>M5J3Z2_9LACO</name>
<feature type="compositionally biased region" description="Basic and acidic residues" evidence="2">
    <location>
        <begin position="56"/>
        <end position="68"/>
    </location>
</feature>
<dbReference type="Gene3D" id="3.10.20.890">
    <property type="match status" value="1"/>
</dbReference>
<evidence type="ECO:0000313" key="4">
    <source>
        <dbReference type="EMBL" id="EKW98438.1"/>
    </source>
</evidence>
<feature type="region of interest" description="Disordered" evidence="2">
    <location>
        <begin position="40"/>
        <end position="68"/>
    </location>
</feature>
<gene>
    <name evidence="4" type="ORF">D271_07339</name>
</gene>
<dbReference type="STRING" id="1227363.D271_07339"/>
<protein>
    <submittedName>
        <fullName evidence="4">Protein with ysrik-signal peptide</fullName>
    </submittedName>
</protein>
<feature type="non-terminal residue" evidence="4">
    <location>
        <position position="1"/>
    </location>
</feature>
<comment type="caution">
    <text evidence="4">The sequence shown here is derived from an EMBL/GenBank/DDBJ whole genome shotgun (WGS) entry which is preliminary data.</text>
</comment>
<dbReference type="Pfam" id="PF18938">
    <property type="entry name" value="aRib"/>
    <property type="match status" value="1"/>
</dbReference>
<keyword evidence="5" id="KW-1185">Reference proteome</keyword>
<evidence type="ECO:0000259" key="3">
    <source>
        <dbReference type="Pfam" id="PF18938"/>
    </source>
</evidence>
<dbReference type="InterPro" id="IPR044024">
    <property type="entry name" value="aRib"/>
</dbReference>
<proteinExistence type="predicted"/>
<feature type="non-terminal residue" evidence="4">
    <location>
        <position position="68"/>
    </location>
</feature>
<evidence type="ECO:0000256" key="1">
    <source>
        <dbReference type="ARBA" id="ARBA00022729"/>
    </source>
</evidence>
<dbReference type="EMBL" id="ANAG01000021">
    <property type="protein sequence ID" value="EKW98438.1"/>
    <property type="molecule type" value="Genomic_DNA"/>
</dbReference>
<dbReference type="RefSeq" id="WP_009555387.1">
    <property type="nucleotide sequence ID" value="NZ_ANAG01000021.1"/>
</dbReference>
<dbReference type="Proteomes" id="UP000011912">
    <property type="component" value="Unassembled WGS sequence"/>
</dbReference>
<feature type="region of interest" description="Disordered" evidence="2">
    <location>
        <begin position="1"/>
        <end position="20"/>
    </location>
</feature>
<evidence type="ECO:0000313" key="5">
    <source>
        <dbReference type="Proteomes" id="UP000011912"/>
    </source>
</evidence>
<evidence type="ECO:0000256" key="2">
    <source>
        <dbReference type="SAM" id="MobiDB-lite"/>
    </source>
</evidence>